<name>A0ABQ6GXJ7_9GAMM</name>
<evidence type="ECO:0000313" key="3">
    <source>
        <dbReference type="Proteomes" id="UP001157186"/>
    </source>
</evidence>
<keyword evidence="1" id="KW-0732">Signal</keyword>
<evidence type="ECO:0000313" key="2">
    <source>
        <dbReference type="EMBL" id="GLX79914.1"/>
    </source>
</evidence>
<keyword evidence="3" id="KW-1185">Reference proteome</keyword>
<feature type="chain" id="PRO_5045284447" description="Curli production assembly/transport component CsgF" evidence="1">
    <location>
        <begin position="24"/>
        <end position="91"/>
    </location>
</feature>
<protein>
    <recommendedName>
        <fullName evidence="4">Curli production assembly/transport component CsgF</fullName>
    </recommendedName>
</protein>
<dbReference type="Proteomes" id="UP001157186">
    <property type="component" value="Unassembled WGS sequence"/>
</dbReference>
<gene>
    <name evidence="2" type="ORF">tinsulaeT_32540</name>
</gene>
<evidence type="ECO:0000256" key="1">
    <source>
        <dbReference type="SAM" id="SignalP"/>
    </source>
</evidence>
<dbReference type="EMBL" id="BSST01000001">
    <property type="protein sequence ID" value="GLX79914.1"/>
    <property type="molecule type" value="Genomic_DNA"/>
</dbReference>
<evidence type="ECO:0008006" key="4">
    <source>
        <dbReference type="Google" id="ProtNLM"/>
    </source>
</evidence>
<comment type="caution">
    <text evidence="2">The sequence shown here is derived from an EMBL/GenBank/DDBJ whole genome shotgun (WGS) entry which is preliminary data.</text>
</comment>
<accession>A0ABQ6GXJ7</accession>
<proteinExistence type="predicted"/>
<feature type="signal peptide" evidence="1">
    <location>
        <begin position="1"/>
        <end position="23"/>
    </location>
</feature>
<sequence length="91" mass="9843">MNIKILKAALAGLSLFISGFANASLINLSDFGGSEQLFDFNSVVPTNGTPLSGAFIADDFFIHSLINTSYKQAVEAYLAQRERLTIRGEIT</sequence>
<dbReference type="RefSeq" id="WP_284245862.1">
    <property type="nucleotide sequence ID" value="NZ_BSST01000001.1"/>
</dbReference>
<reference evidence="2 3" key="1">
    <citation type="submission" date="2023-03" db="EMBL/GenBank/DDBJ databases">
        <title>Draft genome sequence of Thalassotalea insulae KCTC 62186T.</title>
        <authorList>
            <person name="Sawabe T."/>
        </authorList>
    </citation>
    <scope>NUCLEOTIDE SEQUENCE [LARGE SCALE GENOMIC DNA]</scope>
    <source>
        <strain evidence="2 3">KCTC 62186</strain>
    </source>
</reference>
<organism evidence="2 3">
    <name type="scientific">Thalassotalea insulae</name>
    <dbReference type="NCBI Taxonomy" id="2056778"/>
    <lineage>
        <taxon>Bacteria</taxon>
        <taxon>Pseudomonadati</taxon>
        <taxon>Pseudomonadota</taxon>
        <taxon>Gammaproteobacteria</taxon>
        <taxon>Alteromonadales</taxon>
        <taxon>Colwelliaceae</taxon>
        <taxon>Thalassotalea</taxon>
    </lineage>
</organism>